<keyword evidence="2" id="KW-0732">Signal</keyword>
<dbReference type="eggNOG" id="ENOG5033CSQ">
    <property type="taxonomic scope" value="Bacteria"/>
</dbReference>
<proteinExistence type="predicted"/>
<keyword evidence="4" id="KW-1185">Reference proteome</keyword>
<dbReference type="HOGENOM" id="CLU_061390_0_1_11"/>
<dbReference type="Proteomes" id="UP000027178">
    <property type="component" value="Unassembled WGS sequence"/>
</dbReference>
<reference evidence="3 4" key="1">
    <citation type="submission" date="2014-05" db="EMBL/GenBank/DDBJ databases">
        <title>Draft Genome Sequence of Kitasatospora cheerisanensis KCTC 2395.</title>
        <authorList>
            <person name="Nam D.H."/>
        </authorList>
    </citation>
    <scope>NUCLEOTIDE SEQUENCE [LARGE SCALE GENOMIC DNA]</scope>
    <source>
        <strain evidence="3 4">KCTC 2395</strain>
    </source>
</reference>
<dbReference type="PROSITE" id="PS51257">
    <property type="entry name" value="PROKAR_LIPOPROTEIN"/>
    <property type="match status" value="1"/>
</dbReference>
<feature type="chain" id="PRO_5039318825" description="Lipoprotein" evidence="2">
    <location>
        <begin position="23"/>
        <end position="279"/>
    </location>
</feature>
<protein>
    <recommendedName>
        <fullName evidence="5">Lipoprotein</fullName>
    </recommendedName>
</protein>
<gene>
    <name evidence="3" type="ORF">KCH_31620</name>
</gene>
<dbReference type="Gene3D" id="2.50.20.20">
    <property type="match status" value="1"/>
</dbReference>
<feature type="compositionally biased region" description="Acidic residues" evidence="1">
    <location>
        <begin position="270"/>
        <end position="279"/>
    </location>
</feature>
<dbReference type="EMBL" id="JNBY01000087">
    <property type="protein sequence ID" value="KDN85063.1"/>
    <property type="molecule type" value="Genomic_DNA"/>
</dbReference>
<feature type="signal peptide" evidence="2">
    <location>
        <begin position="1"/>
        <end position="22"/>
    </location>
</feature>
<comment type="caution">
    <text evidence="3">The sequence shown here is derived from an EMBL/GenBank/DDBJ whole genome shotgun (WGS) entry which is preliminary data.</text>
</comment>
<evidence type="ECO:0000256" key="2">
    <source>
        <dbReference type="SAM" id="SignalP"/>
    </source>
</evidence>
<dbReference type="PATRIC" id="fig|1348663.4.peg.3037"/>
<organism evidence="3 4">
    <name type="scientific">Kitasatospora cheerisanensis KCTC 2395</name>
    <dbReference type="NCBI Taxonomy" id="1348663"/>
    <lineage>
        <taxon>Bacteria</taxon>
        <taxon>Bacillati</taxon>
        <taxon>Actinomycetota</taxon>
        <taxon>Actinomycetes</taxon>
        <taxon>Kitasatosporales</taxon>
        <taxon>Streptomycetaceae</taxon>
        <taxon>Kitasatospora</taxon>
    </lineage>
</organism>
<dbReference type="AlphaFoldDB" id="A0A066YU35"/>
<feature type="region of interest" description="Disordered" evidence="1">
    <location>
        <begin position="240"/>
        <end position="279"/>
    </location>
</feature>
<evidence type="ECO:0000313" key="3">
    <source>
        <dbReference type="EMBL" id="KDN85063.1"/>
    </source>
</evidence>
<sequence length="279" mass="28685">MNRLPAALVLTVLAAAGLTACGAEDGPDPAAGNGLAALTSTEIIAKARVAGEDASSVRMRYRLATESINAAAAVAVDRSGHCAVDVTGSDPILDGGRSPVTGVHLLVDGQGTWVKMDTVFGGDSPSDRWTTGVDSAKDLIEYCDMGFRTMSQLDRMTAGGRSGEWVKEGTTLVGGVPAVVLRNRTGDPAEELALDYDASDAMRIAVAAEGEPYLLRVQFGGGGSSGSMLLRDFGAPVTVTPPPADQVVHLDEKESGKTGGTADGEAGRGDEDEEESADF</sequence>
<evidence type="ECO:0008006" key="5">
    <source>
        <dbReference type="Google" id="ProtNLM"/>
    </source>
</evidence>
<name>A0A066YU35_9ACTN</name>
<accession>A0A066YU35</accession>
<evidence type="ECO:0000313" key="4">
    <source>
        <dbReference type="Proteomes" id="UP000027178"/>
    </source>
</evidence>
<evidence type="ECO:0000256" key="1">
    <source>
        <dbReference type="SAM" id="MobiDB-lite"/>
    </source>
</evidence>